<protein>
    <submittedName>
        <fullName evidence="1">Uncharacterized protein</fullName>
    </submittedName>
</protein>
<accession>A0AC60PYY8</accession>
<proteinExistence type="predicted"/>
<reference evidence="1 2" key="1">
    <citation type="journal article" date="2020" name="Cell">
        <title>Large-Scale Comparative Analyses of Tick Genomes Elucidate Their Genetic Diversity and Vector Capacities.</title>
        <authorList>
            <consortium name="Tick Genome and Microbiome Consortium (TIGMIC)"/>
            <person name="Jia N."/>
            <person name="Wang J."/>
            <person name="Shi W."/>
            <person name="Du L."/>
            <person name="Sun Y."/>
            <person name="Zhan W."/>
            <person name="Jiang J.F."/>
            <person name="Wang Q."/>
            <person name="Zhang B."/>
            <person name="Ji P."/>
            <person name="Bell-Sakyi L."/>
            <person name="Cui X.M."/>
            <person name="Yuan T.T."/>
            <person name="Jiang B.G."/>
            <person name="Yang W.F."/>
            <person name="Lam T.T."/>
            <person name="Chang Q.C."/>
            <person name="Ding S.J."/>
            <person name="Wang X.J."/>
            <person name="Zhu J.G."/>
            <person name="Ruan X.D."/>
            <person name="Zhao L."/>
            <person name="Wei J.T."/>
            <person name="Ye R.Z."/>
            <person name="Que T.C."/>
            <person name="Du C.H."/>
            <person name="Zhou Y.H."/>
            <person name="Cheng J.X."/>
            <person name="Dai P.F."/>
            <person name="Guo W.B."/>
            <person name="Han X.H."/>
            <person name="Huang E.J."/>
            <person name="Li L.F."/>
            <person name="Wei W."/>
            <person name="Gao Y.C."/>
            <person name="Liu J.Z."/>
            <person name="Shao H.Z."/>
            <person name="Wang X."/>
            <person name="Wang C.C."/>
            <person name="Yang T.C."/>
            <person name="Huo Q.B."/>
            <person name="Li W."/>
            <person name="Chen H.Y."/>
            <person name="Chen S.E."/>
            <person name="Zhou L.G."/>
            <person name="Ni X.B."/>
            <person name="Tian J.H."/>
            <person name="Sheng Y."/>
            <person name="Liu T."/>
            <person name="Pan Y.S."/>
            <person name="Xia L.Y."/>
            <person name="Li J."/>
            <person name="Zhao F."/>
            <person name="Cao W.C."/>
        </authorList>
    </citation>
    <scope>NUCLEOTIDE SEQUENCE [LARGE SCALE GENOMIC DNA]</scope>
    <source>
        <strain evidence="1">Iper-2018</strain>
    </source>
</reference>
<organism evidence="1 2">
    <name type="scientific">Ixodes persulcatus</name>
    <name type="common">Taiga tick</name>
    <dbReference type="NCBI Taxonomy" id="34615"/>
    <lineage>
        <taxon>Eukaryota</taxon>
        <taxon>Metazoa</taxon>
        <taxon>Ecdysozoa</taxon>
        <taxon>Arthropoda</taxon>
        <taxon>Chelicerata</taxon>
        <taxon>Arachnida</taxon>
        <taxon>Acari</taxon>
        <taxon>Parasitiformes</taxon>
        <taxon>Ixodida</taxon>
        <taxon>Ixodoidea</taxon>
        <taxon>Ixodidae</taxon>
        <taxon>Ixodinae</taxon>
        <taxon>Ixodes</taxon>
    </lineage>
</organism>
<keyword evidence="2" id="KW-1185">Reference proteome</keyword>
<name>A0AC60PYY8_IXOPE</name>
<sequence length="587" mass="65653">MLCEIEVPVSFQNVSEVTGFSCQYGSYNSISYVAVNVVGSPQVYPEYGDFAETFSTRSYGPWWLEQSLSYRHFVVPLPKGRVVRSLDYLEVGFDYEMYPKDIKVYETYNPGSIVRILALDSIKKRWKEIWAGRPTKGSEGSVIFKPSLTGATFPTRSLRLEFNQAHLDYYAQIDAILLGGTWGCTEQRMCWSDRANANHPLLSPKTCSPSPPGFHTLPHELLAFIFSYLDLLSLCRLAATCKLFRRVCYDRIFYQSLDLQPYWEKVDDEALEALQGRSVMLEKLNLSWCGANGSVTMEAFVRFMELRGEFLHCLCLSCCPFVDNECLKVIADECVNLKELDLRGCCNPLLNRLGFLQISHLSKLTWLDLYRTEIEMFSLISIVRSCSNLDHLCLGSCPIVNNYDDIALELGTYLRGIRSLDLFRARTLSAVGVNLLARSCHRLVSLDLGWCTSVESGCIPELVRECPNLRRLLFTAIRVVCDADLFAIANYCKHLEQLDILGSSEATAAGVLRVLNDNKLLNLLDVSFCCKISAESVCLVSGVAMDLEPCGFACPCLAVRGFPVSGEKGILVVEPSPLGLDPSGPPK</sequence>
<evidence type="ECO:0000313" key="2">
    <source>
        <dbReference type="Proteomes" id="UP000805193"/>
    </source>
</evidence>
<evidence type="ECO:0000313" key="1">
    <source>
        <dbReference type="EMBL" id="KAG0425923.1"/>
    </source>
</evidence>
<dbReference type="EMBL" id="JABSTQ010009788">
    <property type="protein sequence ID" value="KAG0425923.1"/>
    <property type="molecule type" value="Genomic_DNA"/>
</dbReference>
<gene>
    <name evidence="1" type="ORF">HPB47_026916</name>
</gene>
<dbReference type="Proteomes" id="UP000805193">
    <property type="component" value="Unassembled WGS sequence"/>
</dbReference>
<comment type="caution">
    <text evidence="1">The sequence shown here is derived from an EMBL/GenBank/DDBJ whole genome shotgun (WGS) entry which is preliminary data.</text>
</comment>